<dbReference type="Pfam" id="PF00534">
    <property type="entry name" value="Glycos_transf_1"/>
    <property type="match status" value="1"/>
</dbReference>
<evidence type="ECO:0000259" key="3">
    <source>
        <dbReference type="Pfam" id="PF13439"/>
    </source>
</evidence>
<dbReference type="Proteomes" id="UP000070373">
    <property type="component" value="Unassembled WGS sequence"/>
</dbReference>
<dbReference type="PANTHER" id="PTHR46401">
    <property type="entry name" value="GLYCOSYLTRANSFERASE WBBK-RELATED"/>
    <property type="match status" value="1"/>
</dbReference>
<dbReference type="PANTHER" id="PTHR46401:SF2">
    <property type="entry name" value="GLYCOSYLTRANSFERASE WBBK-RELATED"/>
    <property type="match status" value="1"/>
</dbReference>
<evidence type="ECO:0000256" key="1">
    <source>
        <dbReference type="ARBA" id="ARBA00022679"/>
    </source>
</evidence>
<reference evidence="4 5" key="1">
    <citation type="journal article" date="2016" name="Sci. Rep.">
        <title>Metabolic traits of an uncultured archaeal lineage -MSBL1- from brine pools of the Red Sea.</title>
        <authorList>
            <person name="Mwirichia R."/>
            <person name="Alam I."/>
            <person name="Rashid M."/>
            <person name="Vinu M."/>
            <person name="Ba-Alawi W."/>
            <person name="Anthony Kamau A."/>
            <person name="Kamanda Ngugi D."/>
            <person name="Goker M."/>
            <person name="Klenk H.P."/>
            <person name="Bajic V."/>
            <person name="Stingl U."/>
        </authorList>
    </citation>
    <scope>NUCLEOTIDE SEQUENCE [LARGE SCALE GENOMIC DNA]</scope>
    <source>
        <strain evidence="4">SCGC-AAA259E17</strain>
    </source>
</reference>
<keyword evidence="1" id="KW-0808">Transferase</keyword>
<dbReference type="EMBL" id="LHXN01000114">
    <property type="protein sequence ID" value="KXA91340.1"/>
    <property type="molecule type" value="Genomic_DNA"/>
</dbReference>
<dbReference type="SUPFAM" id="SSF53756">
    <property type="entry name" value="UDP-Glycosyltransferase/glycogen phosphorylase"/>
    <property type="match status" value="1"/>
</dbReference>
<dbReference type="CDD" id="cd03801">
    <property type="entry name" value="GT4_PimA-like"/>
    <property type="match status" value="1"/>
</dbReference>
<dbReference type="GO" id="GO:0016757">
    <property type="term" value="F:glycosyltransferase activity"/>
    <property type="evidence" value="ECO:0007669"/>
    <property type="project" value="InterPro"/>
</dbReference>
<accession>A0A133UAX6</accession>
<dbReference type="Gene3D" id="3.40.50.2000">
    <property type="entry name" value="Glycogen Phosphorylase B"/>
    <property type="match status" value="2"/>
</dbReference>
<dbReference type="Pfam" id="PF13439">
    <property type="entry name" value="Glyco_transf_4"/>
    <property type="match status" value="1"/>
</dbReference>
<dbReference type="AlphaFoldDB" id="A0A133UAX6"/>
<sequence>MMRILVVTEQYWPEGGGIELATHLIIKLLSQIDDMEFVVVTGTEKPKNEDWEEYLYVPTLDCTNKYALWFHLFRIRNRKWFEKLIDSVDAVYVPRYCYPVIPSAKKKGVKTVVHLHDYQPISPGAAIFPNSDGRNLLEKIEDEIRSELIKYQSKSRAFLSGFTVPLNKLVQKWVGQADDIICVSRRQVEIIKKEAPGLADKIRVVYNPPPEISKRVEGPPEKNFLYTGGDDPLKGIHVLFGALSRACKNNNWECTLTKVHQKKWRRFFQELGSRSDCTFHVNGKVNYTELKKIRSNSAALIFPSIWEEPLPFAIMEAMLSGTIPIASRVGGVSEMVEGTYGEELLFEPGNANRLSRKMERVNDLSPDELREIGSSLREKGTSKFEREKIKQKFVNTFKS</sequence>
<feature type="domain" description="Glycosyl transferase family 1" evidence="2">
    <location>
        <begin position="220"/>
        <end position="365"/>
    </location>
</feature>
<name>A0A133UAX6_9EURY</name>
<evidence type="ECO:0000259" key="2">
    <source>
        <dbReference type="Pfam" id="PF00534"/>
    </source>
</evidence>
<protein>
    <recommendedName>
        <fullName evidence="6">Glycosyltransferase subfamily 4-like N-terminal domain-containing protein</fullName>
    </recommendedName>
</protein>
<feature type="domain" description="Glycosyltransferase subfamily 4-like N-terminal" evidence="3">
    <location>
        <begin position="16"/>
        <end position="207"/>
    </location>
</feature>
<comment type="caution">
    <text evidence="4">The sequence shown here is derived from an EMBL/GenBank/DDBJ whole genome shotgun (WGS) entry which is preliminary data.</text>
</comment>
<gene>
    <name evidence="4" type="ORF">AKJ64_04795</name>
</gene>
<evidence type="ECO:0000313" key="4">
    <source>
        <dbReference type="EMBL" id="KXA91340.1"/>
    </source>
</evidence>
<dbReference type="InterPro" id="IPR001296">
    <property type="entry name" value="Glyco_trans_1"/>
</dbReference>
<proteinExistence type="predicted"/>
<evidence type="ECO:0008006" key="6">
    <source>
        <dbReference type="Google" id="ProtNLM"/>
    </source>
</evidence>
<keyword evidence="5" id="KW-1185">Reference proteome</keyword>
<evidence type="ECO:0000313" key="5">
    <source>
        <dbReference type="Proteomes" id="UP000070373"/>
    </source>
</evidence>
<organism evidence="4 5">
    <name type="scientific">candidate division MSBL1 archaeon SCGC-AAA259E17</name>
    <dbReference type="NCBI Taxonomy" id="1698263"/>
    <lineage>
        <taxon>Archaea</taxon>
        <taxon>Methanobacteriati</taxon>
        <taxon>Methanobacteriota</taxon>
        <taxon>candidate division MSBL1</taxon>
    </lineage>
</organism>
<dbReference type="InterPro" id="IPR028098">
    <property type="entry name" value="Glyco_trans_4-like_N"/>
</dbReference>